<comment type="caution">
    <text evidence="3">The sequence shown here is derived from an EMBL/GenBank/DDBJ whole genome shotgun (WGS) entry which is preliminary data.</text>
</comment>
<feature type="transmembrane region" description="Helical" evidence="1">
    <location>
        <begin position="7"/>
        <end position="25"/>
    </location>
</feature>
<keyword evidence="3" id="KW-0808">Transferase</keyword>
<feature type="transmembrane region" description="Helical" evidence="1">
    <location>
        <begin position="70"/>
        <end position="91"/>
    </location>
</feature>
<keyword evidence="3" id="KW-0418">Kinase</keyword>
<dbReference type="GO" id="GO:0000155">
    <property type="term" value="F:phosphorelay sensor kinase activity"/>
    <property type="evidence" value="ECO:0007669"/>
    <property type="project" value="InterPro"/>
</dbReference>
<dbReference type="Proteomes" id="UP000244168">
    <property type="component" value="Unassembled WGS sequence"/>
</dbReference>
<dbReference type="PANTHER" id="PTHR34220">
    <property type="entry name" value="SENSOR HISTIDINE KINASE YPDA"/>
    <property type="match status" value="1"/>
</dbReference>
<sequence>MKKIWQIFWHTCFWVSMILFFVFVAHNSAKISIQAVLIIFGVFGIVNIGLFYLNYLLLIPRFLDLKKYKLYIGAVLISMAAFGLIKYALAFHFWTMMHGQMKHEPLHFVNYFFNTFLTSLIFIFLSIVLQFSIDWFTNERVQRDLENQRLAAELAFLKSQINPHFLFNSLNSIYSLAYQKSDTTPEAILKLSEIMRYMLYESNDNKVDLAKELQYLQNYIDLQLIRFGKKAYVDFEVKGQVTVQRIVPLLLIAFIENAFKHGVANDPEHPIKMIIAVSDGNLSFYMHNKKHLHNRDAVGGIGLNNVKRRLDLLYPGQYKLEIHDEADTYTCELSLIL</sequence>
<feature type="domain" description="Signal transduction histidine kinase internal region" evidence="2">
    <location>
        <begin position="152"/>
        <end position="230"/>
    </location>
</feature>
<keyword evidence="1" id="KW-1133">Transmembrane helix</keyword>
<protein>
    <submittedName>
        <fullName evidence="3">Histidine kinase</fullName>
    </submittedName>
</protein>
<evidence type="ECO:0000313" key="3">
    <source>
        <dbReference type="EMBL" id="PTQ99294.1"/>
    </source>
</evidence>
<dbReference type="GO" id="GO:0016020">
    <property type="term" value="C:membrane"/>
    <property type="evidence" value="ECO:0007669"/>
    <property type="project" value="InterPro"/>
</dbReference>
<dbReference type="EMBL" id="QAOQ01000002">
    <property type="protein sequence ID" value="PTQ99294.1"/>
    <property type="molecule type" value="Genomic_DNA"/>
</dbReference>
<feature type="transmembrane region" description="Helical" evidence="1">
    <location>
        <begin position="31"/>
        <end position="58"/>
    </location>
</feature>
<dbReference type="OrthoDB" id="9792992at2"/>
<organism evidence="3 4">
    <name type="scientific">Mucilaginibacter yixingensis</name>
    <dbReference type="NCBI Taxonomy" id="1295612"/>
    <lineage>
        <taxon>Bacteria</taxon>
        <taxon>Pseudomonadati</taxon>
        <taxon>Bacteroidota</taxon>
        <taxon>Sphingobacteriia</taxon>
        <taxon>Sphingobacteriales</taxon>
        <taxon>Sphingobacteriaceae</taxon>
        <taxon>Mucilaginibacter</taxon>
    </lineage>
</organism>
<keyword evidence="1" id="KW-0472">Membrane</keyword>
<name>A0A2T5JC04_9SPHI</name>
<evidence type="ECO:0000256" key="1">
    <source>
        <dbReference type="SAM" id="Phobius"/>
    </source>
</evidence>
<proteinExistence type="predicted"/>
<gene>
    <name evidence="3" type="ORF">C8P68_102110</name>
</gene>
<reference evidence="3 4" key="1">
    <citation type="submission" date="2018-04" db="EMBL/GenBank/DDBJ databases">
        <title>Genomic Encyclopedia of Archaeal and Bacterial Type Strains, Phase II (KMG-II): from individual species to whole genera.</title>
        <authorList>
            <person name="Goeker M."/>
        </authorList>
    </citation>
    <scope>NUCLEOTIDE SEQUENCE [LARGE SCALE GENOMIC DNA]</scope>
    <source>
        <strain evidence="3 4">DSM 26809</strain>
    </source>
</reference>
<accession>A0A2T5JC04</accession>
<dbReference type="Pfam" id="PF06580">
    <property type="entry name" value="His_kinase"/>
    <property type="match status" value="1"/>
</dbReference>
<keyword evidence="4" id="KW-1185">Reference proteome</keyword>
<dbReference type="RefSeq" id="WP_107827232.1">
    <property type="nucleotide sequence ID" value="NZ_CP160205.1"/>
</dbReference>
<feature type="transmembrane region" description="Helical" evidence="1">
    <location>
        <begin position="111"/>
        <end position="133"/>
    </location>
</feature>
<keyword evidence="1" id="KW-0812">Transmembrane</keyword>
<dbReference type="InterPro" id="IPR050640">
    <property type="entry name" value="Bact_2-comp_sensor_kinase"/>
</dbReference>
<dbReference type="AlphaFoldDB" id="A0A2T5JC04"/>
<evidence type="ECO:0000259" key="2">
    <source>
        <dbReference type="Pfam" id="PF06580"/>
    </source>
</evidence>
<evidence type="ECO:0000313" key="4">
    <source>
        <dbReference type="Proteomes" id="UP000244168"/>
    </source>
</evidence>
<dbReference type="PANTHER" id="PTHR34220:SF7">
    <property type="entry name" value="SENSOR HISTIDINE KINASE YPDA"/>
    <property type="match status" value="1"/>
</dbReference>
<dbReference type="InterPro" id="IPR010559">
    <property type="entry name" value="Sig_transdc_His_kin_internal"/>
</dbReference>